<keyword evidence="8" id="KW-1185">Reference proteome</keyword>
<feature type="transmembrane region" description="Helical" evidence="5">
    <location>
        <begin position="141"/>
        <end position="161"/>
    </location>
</feature>
<dbReference type="Gene3D" id="1.20.1250.20">
    <property type="entry name" value="MFS general substrate transporter like domains"/>
    <property type="match status" value="2"/>
</dbReference>
<evidence type="ECO:0000313" key="8">
    <source>
        <dbReference type="Proteomes" id="UP001329430"/>
    </source>
</evidence>
<organism evidence="7 8">
    <name type="scientific">Pyrocoelia pectoralis</name>
    <dbReference type="NCBI Taxonomy" id="417401"/>
    <lineage>
        <taxon>Eukaryota</taxon>
        <taxon>Metazoa</taxon>
        <taxon>Ecdysozoa</taxon>
        <taxon>Arthropoda</taxon>
        <taxon>Hexapoda</taxon>
        <taxon>Insecta</taxon>
        <taxon>Pterygota</taxon>
        <taxon>Neoptera</taxon>
        <taxon>Endopterygota</taxon>
        <taxon>Coleoptera</taxon>
        <taxon>Polyphaga</taxon>
        <taxon>Elateriformia</taxon>
        <taxon>Elateroidea</taxon>
        <taxon>Lampyridae</taxon>
        <taxon>Lampyrinae</taxon>
        <taxon>Pyrocoelia</taxon>
    </lineage>
</organism>
<evidence type="ECO:0000256" key="1">
    <source>
        <dbReference type="ARBA" id="ARBA00004141"/>
    </source>
</evidence>
<dbReference type="InterPro" id="IPR005828">
    <property type="entry name" value="MFS_sugar_transport-like"/>
</dbReference>
<feature type="domain" description="Major facilitator superfamily (MFS) profile" evidence="6">
    <location>
        <begin position="1"/>
        <end position="398"/>
    </location>
</feature>
<evidence type="ECO:0000259" key="6">
    <source>
        <dbReference type="PROSITE" id="PS50850"/>
    </source>
</evidence>
<protein>
    <recommendedName>
        <fullName evidence="6">Major facilitator superfamily (MFS) profile domain-containing protein</fullName>
    </recommendedName>
</protein>
<dbReference type="PANTHER" id="PTHR48021">
    <property type="match status" value="1"/>
</dbReference>
<dbReference type="SUPFAM" id="SSF103473">
    <property type="entry name" value="MFS general substrate transporter"/>
    <property type="match status" value="1"/>
</dbReference>
<name>A0AAN7V8S5_9COLE</name>
<dbReference type="PROSITE" id="PS00216">
    <property type="entry name" value="SUGAR_TRANSPORT_1"/>
    <property type="match status" value="2"/>
</dbReference>
<feature type="transmembrane region" description="Helical" evidence="5">
    <location>
        <begin position="167"/>
        <end position="186"/>
    </location>
</feature>
<dbReference type="Proteomes" id="UP001329430">
    <property type="component" value="Chromosome 7"/>
</dbReference>
<feature type="transmembrane region" description="Helical" evidence="5">
    <location>
        <begin position="12"/>
        <end position="34"/>
    </location>
</feature>
<dbReference type="PROSITE" id="PS50850">
    <property type="entry name" value="MFS"/>
    <property type="match status" value="1"/>
</dbReference>
<keyword evidence="4 5" id="KW-0472">Membrane</keyword>
<evidence type="ECO:0000256" key="2">
    <source>
        <dbReference type="ARBA" id="ARBA00022692"/>
    </source>
</evidence>
<comment type="subcellular location">
    <subcellularLocation>
        <location evidence="1">Membrane</location>
        <topology evidence="1">Multi-pass membrane protein</topology>
    </subcellularLocation>
</comment>
<dbReference type="InterPro" id="IPR020846">
    <property type="entry name" value="MFS_dom"/>
</dbReference>
<keyword evidence="2 5" id="KW-0812">Transmembrane</keyword>
<feature type="transmembrane region" description="Helical" evidence="5">
    <location>
        <begin position="54"/>
        <end position="75"/>
    </location>
</feature>
<feature type="transmembrane region" description="Helical" evidence="5">
    <location>
        <begin position="106"/>
        <end position="129"/>
    </location>
</feature>
<gene>
    <name evidence="7" type="ORF">RI129_009635</name>
</gene>
<accession>A0AAN7V8S5</accession>
<dbReference type="InterPro" id="IPR036259">
    <property type="entry name" value="MFS_trans_sf"/>
</dbReference>
<feature type="transmembrane region" description="Helical" evidence="5">
    <location>
        <begin position="343"/>
        <end position="360"/>
    </location>
</feature>
<evidence type="ECO:0000256" key="5">
    <source>
        <dbReference type="SAM" id="Phobius"/>
    </source>
</evidence>
<dbReference type="Pfam" id="PF00083">
    <property type="entry name" value="Sugar_tr"/>
    <property type="match status" value="1"/>
</dbReference>
<dbReference type="GO" id="GO:0016020">
    <property type="term" value="C:membrane"/>
    <property type="evidence" value="ECO:0007669"/>
    <property type="project" value="UniProtKB-SubCell"/>
</dbReference>
<reference evidence="7 8" key="1">
    <citation type="journal article" date="2024" name="Insects">
        <title>An Improved Chromosome-Level Genome Assembly of the Firefly Pyrocoelia pectoralis.</title>
        <authorList>
            <person name="Fu X."/>
            <person name="Meyer-Rochow V.B."/>
            <person name="Ballantyne L."/>
            <person name="Zhu X."/>
        </authorList>
    </citation>
    <scope>NUCLEOTIDE SEQUENCE [LARGE SCALE GENOMIC DNA]</scope>
    <source>
        <strain evidence="7">XCY_ONT2</strain>
    </source>
</reference>
<dbReference type="AlphaFoldDB" id="A0AAN7V8S5"/>
<dbReference type="PANTHER" id="PTHR48021:SF1">
    <property type="entry name" value="GH07001P-RELATED"/>
    <property type="match status" value="1"/>
</dbReference>
<feature type="transmembrane region" description="Helical" evidence="5">
    <location>
        <begin position="372"/>
        <end position="394"/>
    </location>
</feature>
<dbReference type="GO" id="GO:0022857">
    <property type="term" value="F:transmembrane transporter activity"/>
    <property type="evidence" value="ECO:0007669"/>
    <property type="project" value="InterPro"/>
</dbReference>
<proteinExistence type="predicted"/>
<evidence type="ECO:0000256" key="4">
    <source>
        <dbReference type="ARBA" id="ARBA00023136"/>
    </source>
</evidence>
<feature type="transmembrane region" description="Helical" evidence="5">
    <location>
        <begin position="306"/>
        <end position="331"/>
    </location>
</feature>
<feature type="transmembrane region" description="Helical" evidence="5">
    <location>
        <begin position="82"/>
        <end position="100"/>
    </location>
</feature>
<dbReference type="InterPro" id="IPR050549">
    <property type="entry name" value="MFS_Trehalose_Transporter"/>
</dbReference>
<evidence type="ECO:0000313" key="7">
    <source>
        <dbReference type="EMBL" id="KAK5641088.1"/>
    </source>
</evidence>
<comment type="caution">
    <text evidence="7">The sequence shown here is derived from an EMBL/GenBank/DDBJ whole genome shotgun (WGS) entry which is preliminary data.</text>
</comment>
<sequence>MFLIAYFKATRYMQYLSVISASLASSSCSAYLAWPSPVLPQLTFFSSVSIAQTSWIVSVFPLGSIPGSILGGWLLDRVGRKRTILLTTVILFIPWVVIAVTKNPIIFMIARFIGGMGAAIIPITVPVYTGEIADKDIRGRLGLSYILLTTSGTVAVLSAGPFMSYKWLSIVGAAFTVLCAITFHSFPESPYYLIKINKREEARKSLIRLSANNQHLDMIEERLLQIEKTVLNDARERLSVKNVILRKDFRKSILIVLVFISALLIDKLGRRPLMIISTLGCGASLICEGVYFYLDYLGDVDISSAYWLPTFALTAFVMMAPFGITSLPYVLYGELFTTNAKGAAGTIITIYAGCLSFIVLKSFQPMVNTFGIYVVFWIFACMCLLGTLFGFFILPETKQKSFDEIQDLINRR</sequence>
<dbReference type="InterPro" id="IPR005829">
    <property type="entry name" value="Sugar_transporter_CS"/>
</dbReference>
<evidence type="ECO:0000256" key="3">
    <source>
        <dbReference type="ARBA" id="ARBA00022989"/>
    </source>
</evidence>
<dbReference type="EMBL" id="JAVRBK010000007">
    <property type="protein sequence ID" value="KAK5641088.1"/>
    <property type="molecule type" value="Genomic_DNA"/>
</dbReference>
<feature type="transmembrane region" description="Helical" evidence="5">
    <location>
        <begin position="275"/>
        <end position="294"/>
    </location>
</feature>
<keyword evidence="3 5" id="KW-1133">Transmembrane helix</keyword>